<keyword evidence="3 7" id="KW-0863">Zinc-finger</keyword>
<dbReference type="InterPro" id="IPR013083">
    <property type="entry name" value="Znf_RING/FYVE/PHD"/>
</dbReference>
<dbReference type="PANTHER" id="PTHR24193">
    <property type="entry name" value="ANKYRIN REPEAT PROTEIN"/>
    <property type="match status" value="1"/>
</dbReference>
<dbReference type="GO" id="GO:0045944">
    <property type="term" value="P:positive regulation of transcription by RNA polymerase II"/>
    <property type="evidence" value="ECO:0007669"/>
    <property type="project" value="TreeGrafter"/>
</dbReference>
<evidence type="ECO:0000256" key="3">
    <source>
        <dbReference type="ARBA" id="ARBA00022771"/>
    </source>
</evidence>
<dbReference type="PROSITE" id="PS00518">
    <property type="entry name" value="ZF_RING_1"/>
    <property type="match status" value="1"/>
</dbReference>
<dbReference type="EMBL" id="HBDZ01015299">
    <property type="protein sequence ID" value="CAD8250259.1"/>
    <property type="molecule type" value="Transcribed_RNA"/>
</dbReference>
<dbReference type="Pfam" id="PF12796">
    <property type="entry name" value="Ank_2"/>
    <property type="match status" value="1"/>
</dbReference>
<proteinExistence type="predicted"/>
<evidence type="ECO:0000259" key="9">
    <source>
        <dbReference type="PROSITE" id="PS50089"/>
    </source>
</evidence>
<dbReference type="SUPFAM" id="SSF57850">
    <property type="entry name" value="RING/U-box"/>
    <property type="match status" value="1"/>
</dbReference>
<dbReference type="GO" id="GO:0008270">
    <property type="term" value="F:zinc ion binding"/>
    <property type="evidence" value="ECO:0007669"/>
    <property type="project" value="UniProtKB-KW"/>
</dbReference>
<accession>A0A7R9U000</accession>
<feature type="region of interest" description="Disordered" evidence="8">
    <location>
        <begin position="305"/>
        <end position="341"/>
    </location>
</feature>
<dbReference type="AlphaFoldDB" id="A0A7R9U000"/>
<dbReference type="PROSITE" id="PS50088">
    <property type="entry name" value="ANK_REPEAT"/>
    <property type="match status" value="2"/>
</dbReference>
<evidence type="ECO:0000256" key="1">
    <source>
        <dbReference type="ARBA" id="ARBA00022723"/>
    </source>
</evidence>
<feature type="repeat" description="ANK" evidence="6">
    <location>
        <begin position="194"/>
        <end position="226"/>
    </location>
</feature>
<name>A0A7R9U000_9VIRI</name>
<dbReference type="GO" id="GO:0005634">
    <property type="term" value="C:nucleus"/>
    <property type="evidence" value="ECO:0007669"/>
    <property type="project" value="TreeGrafter"/>
</dbReference>
<evidence type="ECO:0000256" key="5">
    <source>
        <dbReference type="ARBA" id="ARBA00023043"/>
    </source>
</evidence>
<keyword evidence="2" id="KW-0677">Repeat</keyword>
<feature type="compositionally biased region" description="Low complexity" evidence="8">
    <location>
        <begin position="395"/>
        <end position="405"/>
    </location>
</feature>
<keyword evidence="1" id="KW-0479">Metal-binding</keyword>
<feature type="compositionally biased region" description="Basic and acidic residues" evidence="8">
    <location>
        <begin position="407"/>
        <end position="423"/>
    </location>
</feature>
<dbReference type="InterPro" id="IPR036770">
    <property type="entry name" value="Ankyrin_rpt-contain_sf"/>
</dbReference>
<evidence type="ECO:0000256" key="6">
    <source>
        <dbReference type="PROSITE-ProRule" id="PRU00023"/>
    </source>
</evidence>
<dbReference type="InterPro" id="IPR050663">
    <property type="entry name" value="Ankyrin-SOCS_Box"/>
</dbReference>
<dbReference type="InterPro" id="IPR001841">
    <property type="entry name" value="Znf_RING"/>
</dbReference>
<keyword evidence="4" id="KW-0862">Zinc</keyword>
<feature type="region of interest" description="Disordered" evidence="8">
    <location>
        <begin position="390"/>
        <end position="451"/>
    </location>
</feature>
<reference evidence="10" key="1">
    <citation type="submission" date="2021-01" db="EMBL/GenBank/DDBJ databases">
        <authorList>
            <person name="Corre E."/>
            <person name="Pelletier E."/>
            <person name="Niang G."/>
            <person name="Scheremetjew M."/>
            <person name="Finn R."/>
            <person name="Kale V."/>
            <person name="Holt S."/>
            <person name="Cochrane G."/>
            <person name="Meng A."/>
            <person name="Brown T."/>
            <person name="Cohen L."/>
        </authorList>
    </citation>
    <scope>NUCLEOTIDE SEQUENCE</scope>
    <source>
        <strain evidence="10">CCMP1413</strain>
    </source>
</reference>
<dbReference type="Pfam" id="PF00023">
    <property type="entry name" value="Ank"/>
    <property type="match status" value="1"/>
</dbReference>
<dbReference type="Gene3D" id="3.30.40.10">
    <property type="entry name" value="Zinc/RING finger domain, C3HC4 (zinc finger)"/>
    <property type="match status" value="1"/>
</dbReference>
<dbReference type="SMART" id="SM00248">
    <property type="entry name" value="ANK"/>
    <property type="match status" value="6"/>
</dbReference>
<evidence type="ECO:0000256" key="7">
    <source>
        <dbReference type="PROSITE-ProRule" id="PRU00175"/>
    </source>
</evidence>
<evidence type="ECO:0000256" key="4">
    <source>
        <dbReference type="ARBA" id="ARBA00022833"/>
    </source>
</evidence>
<organism evidence="10">
    <name type="scientific">Prasinoderma coloniale</name>
    <dbReference type="NCBI Taxonomy" id="156133"/>
    <lineage>
        <taxon>Eukaryota</taxon>
        <taxon>Viridiplantae</taxon>
        <taxon>Prasinodermophyta</taxon>
        <taxon>Prasinodermophyceae</taxon>
        <taxon>Prasinodermales</taxon>
        <taxon>Prasinodermaceae</taxon>
        <taxon>Prasinoderma</taxon>
    </lineage>
</organism>
<evidence type="ECO:0000256" key="8">
    <source>
        <dbReference type="SAM" id="MobiDB-lite"/>
    </source>
</evidence>
<dbReference type="InterPro" id="IPR017907">
    <property type="entry name" value="Znf_RING_CS"/>
</dbReference>
<dbReference type="PROSITE" id="PS50297">
    <property type="entry name" value="ANK_REP_REGION"/>
    <property type="match status" value="2"/>
</dbReference>
<dbReference type="PANTHER" id="PTHR24193:SF121">
    <property type="entry name" value="ADA2A-CONTAINING COMPLEX COMPONENT 3, ISOFORM D"/>
    <property type="match status" value="1"/>
</dbReference>
<dbReference type="Pfam" id="PF13920">
    <property type="entry name" value="zf-C3HC4_3"/>
    <property type="match status" value="1"/>
</dbReference>
<dbReference type="Gene3D" id="1.25.40.20">
    <property type="entry name" value="Ankyrin repeat-containing domain"/>
    <property type="match status" value="2"/>
</dbReference>
<dbReference type="SMART" id="SM00184">
    <property type="entry name" value="RING"/>
    <property type="match status" value="1"/>
</dbReference>
<gene>
    <name evidence="10" type="ORF">PCOL08062_LOCUS11791</name>
</gene>
<feature type="repeat" description="ANK" evidence="6">
    <location>
        <begin position="104"/>
        <end position="128"/>
    </location>
</feature>
<dbReference type="InterPro" id="IPR002110">
    <property type="entry name" value="Ankyrin_rpt"/>
</dbReference>
<feature type="domain" description="RING-type" evidence="9">
    <location>
        <begin position="461"/>
        <end position="509"/>
    </location>
</feature>
<dbReference type="PROSITE" id="PS50089">
    <property type="entry name" value="ZF_RING_2"/>
    <property type="match status" value="1"/>
</dbReference>
<keyword evidence="5 6" id="KW-0040">ANK repeat</keyword>
<sequence>MGAALSCTGVGGGGGREALMESIRARDGEEVAALLRARPALARRSLFYGMGFTPLHFACAAGPRVAAAGRGGTADGGAGGDEGSAAAVAALLAAGARPNARDARSRTPLMLAARAGDSAAVRLLLATGRAGARYLDSCARSALHYAAAAGRAEVVATLLDPEVLRASGNDDLVPPRLVADTRGFSPWIDARSEGGVTPLHLAALGGHIEALWVLLASGAEPQCTTYGDLAILFSPDPSTGDFLMLSGSTPAHYAVMGASDVRAAQCLRLLASAGASLTQPNDDGRTPLWVARRRGMHVVHAVLQEEARHQLDSPPESMRGEEGEEGDTGMPRSAGGGGQLEGGIDILENAALRRLYLSSLGSASTVESNAVACRSRLAKKLLKNLSDVLSSAREAQQPPATAAATKGRGEAGDRDGDRRRGAGDDSAGQDKPGGRGEDQEQQDATGVVAQSIGPTEDDALCAICMDRTGNIEISPCGHTLCDVCASRLVRRSVHHTSGAPPSLACPFCRGDLEKFELAPLTPGLHTSTEAEFCGAIMTGERGSQERARTSPVH</sequence>
<dbReference type="SUPFAM" id="SSF48403">
    <property type="entry name" value="Ankyrin repeat"/>
    <property type="match status" value="1"/>
</dbReference>
<dbReference type="GO" id="GO:0000976">
    <property type="term" value="F:transcription cis-regulatory region binding"/>
    <property type="evidence" value="ECO:0007669"/>
    <property type="project" value="TreeGrafter"/>
</dbReference>
<evidence type="ECO:0000256" key="2">
    <source>
        <dbReference type="ARBA" id="ARBA00022737"/>
    </source>
</evidence>
<evidence type="ECO:0000313" key="10">
    <source>
        <dbReference type="EMBL" id="CAD8250259.1"/>
    </source>
</evidence>
<protein>
    <recommendedName>
        <fullName evidence="9">RING-type domain-containing protein</fullName>
    </recommendedName>
</protein>